<evidence type="ECO:0000256" key="17">
    <source>
        <dbReference type="HAMAP-Rule" id="MF_01006"/>
    </source>
</evidence>
<evidence type="ECO:0000313" key="18">
    <source>
        <dbReference type="EMBL" id="NED97582.1"/>
    </source>
</evidence>
<evidence type="ECO:0000256" key="2">
    <source>
        <dbReference type="ARBA" id="ARBA00010621"/>
    </source>
</evidence>
<keyword evidence="13 17" id="KW-0961">Cell wall biogenesis/degradation</keyword>
<dbReference type="PANTHER" id="PTHR30622">
    <property type="entry name" value="UNDECAPRENYL-DIPHOSPHATASE"/>
    <property type="match status" value="1"/>
</dbReference>
<gene>
    <name evidence="17" type="primary">uppP</name>
    <name evidence="18" type="ORF">G1H11_19985</name>
</gene>
<comment type="function">
    <text evidence="17">Catalyzes the dephosphorylation of undecaprenyl diphosphate (UPP). Confers resistance to bacitracin.</text>
</comment>
<feature type="transmembrane region" description="Helical" evidence="17">
    <location>
        <begin position="139"/>
        <end position="158"/>
    </location>
</feature>
<dbReference type="GO" id="GO:0008360">
    <property type="term" value="P:regulation of cell shape"/>
    <property type="evidence" value="ECO:0007669"/>
    <property type="project" value="UniProtKB-KW"/>
</dbReference>
<evidence type="ECO:0000256" key="13">
    <source>
        <dbReference type="ARBA" id="ARBA00023316"/>
    </source>
</evidence>
<feature type="transmembrane region" description="Helical" evidence="17">
    <location>
        <begin position="109"/>
        <end position="127"/>
    </location>
</feature>
<dbReference type="GO" id="GO:0071555">
    <property type="term" value="P:cell wall organization"/>
    <property type="evidence" value="ECO:0007669"/>
    <property type="project" value="UniProtKB-KW"/>
</dbReference>
<proteinExistence type="inferred from homology"/>
<evidence type="ECO:0000256" key="3">
    <source>
        <dbReference type="ARBA" id="ARBA00012374"/>
    </source>
</evidence>
<dbReference type="AlphaFoldDB" id="A0A6N9YRH4"/>
<keyword evidence="19" id="KW-1185">Reference proteome</keyword>
<dbReference type="GO" id="GO:0050380">
    <property type="term" value="F:undecaprenyl-diphosphatase activity"/>
    <property type="evidence" value="ECO:0007669"/>
    <property type="project" value="UniProtKB-UniRule"/>
</dbReference>
<dbReference type="GO" id="GO:0005886">
    <property type="term" value="C:plasma membrane"/>
    <property type="evidence" value="ECO:0007669"/>
    <property type="project" value="UniProtKB-SubCell"/>
</dbReference>
<feature type="transmembrane region" description="Helical" evidence="17">
    <location>
        <begin position="238"/>
        <end position="262"/>
    </location>
</feature>
<feature type="transmembrane region" description="Helical" evidence="17">
    <location>
        <begin position="208"/>
        <end position="226"/>
    </location>
</feature>
<keyword evidence="7 17" id="KW-0378">Hydrolase</keyword>
<evidence type="ECO:0000256" key="12">
    <source>
        <dbReference type="ARBA" id="ARBA00023251"/>
    </source>
</evidence>
<keyword evidence="9 17" id="KW-0573">Peptidoglycan synthesis</keyword>
<keyword evidence="12 17" id="KW-0046">Antibiotic resistance</keyword>
<name>A0A6N9YRH4_9ACTN</name>
<feature type="transmembrane region" description="Helical" evidence="17">
    <location>
        <begin position="274"/>
        <end position="296"/>
    </location>
</feature>
<organism evidence="18 19">
    <name type="scientific">Phytoactinopolyspora alkaliphila</name>
    <dbReference type="NCBI Taxonomy" id="1783498"/>
    <lineage>
        <taxon>Bacteria</taxon>
        <taxon>Bacillati</taxon>
        <taxon>Actinomycetota</taxon>
        <taxon>Actinomycetes</taxon>
        <taxon>Jiangellales</taxon>
        <taxon>Jiangellaceae</taxon>
        <taxon>Phytoactinopolyspora</taxon>
    </lineage>
</organism>
<comment type="caution">
    <text evidence="18">The sequence shown here is derived from an EMBL/GenBank/DDBJ whole genome shotgun (WGS) entry which is preliminary data.</text>
</comment>
<keyword evidence="5 17" id="KW-1003">Cell membrane</keyword>
<dbReference type="RefSeq" id="WP_163820359.1">
    <property type="nucleotide sequence ID" value="NZ_JAAGOB010000012.1"/>
</dbReference>
<keyword evidence="10 17" id="KW-1133">Transmembrane helix</keyword>
<evidence type="ECO:0000256" key="15">
    <source>
        <dbReference type="ARBA" id="ARBA00032932"/>
    </source>
</evidence>
<evidence type="ECO:0000256" key="7">
    <source>
        <dbReference type="ARBA" id="ARBA00022801"/>
    </source>
</evidence>
<keyword evidence="11 17" id="KW-0472">Membrane</keyword>
<dbReference type="InterPro" id="IPR003824">
    <property type="entry name" value="UppP"/>
</dbReference>
<keyword evidence="8 17" id="KW-0133">Cell shape</keyword>
<dbReference type="Pfam" id="PF02673">
    <property type="entry name" value="BacA"/>
    <property type="match status" value="1"/>
</dbReference>
<comment type="subcellular location">
    <subcellularLocation>
        <location evidence="1 17">Cell membrane</location>
        <topology evidence="1 17">Multi-pass membrane protein</topology>
    </subcellularLocation>
</comment>
<dbReference type="PANTHER" id="PTHR30622:SF4">
    <property type="entry name" value="UNDECAPRENYL-DIPHOSPHATASE"/>
    <property type="match status" value="1"/>
</dbReference>
<comment type="catalytic activity">
    <reaction evidence="16 17">
        <text>di-trans,octa-cis-undecaprenyl diphosphate + H2O = di-trans,octa-cis-undecaprenyl phosphate + phosphate + H(+)</text>
        <dbReference type="Rhea" id="RHEA:28094"/>
        <dbReference type="ChEBI" id="CHEBI:15377"/>
        <dbReference type="ChEBI" id="CHEBI:15378"/>
        <dbReference type="ChEBI" id="CHEBI:43474"/>
        <dbReference type="ChEBI" id="CHEBI:58405"/>
        <dbReference type="ChEBI" id="CHEBI:60392"/>
        <dbReference type="EC" id="3.6.1.27"/>
    </reaction>
</comment>
<dbReference type="GO" id="GO:0009252">
    <property type="term" value="P:peptidoglycan biosynthetic process"/>
    <property type="evidence" value="ECO:0007669"/>
    <property type="project" value="UniProtKB-KW"/>
</dbReference>
<dbReference type="Proteomes" id="UP000469185">
    <property type="component" value="Unassembled WGS sequence"/>
</dbReference>
<evidence type="ECO:0000256" key="14">
    <source>
        <dbReference type="ARBA" id="ARBA00032707"/>
    </source>
</evidence>
<evidence type="ECO:0000256" key="8">
    <source>
        <dbReference type="ARBA" id="ARBA00022960"/>
    </source>
</evidence>
<evidence type="ECO:0000256" key="10">
    <source>
        <dbReference type="ARBA" id="ARBA00022989"/>
    </source>
</evidence>
<dbReference type="NCBIfam" id="NF001392">
    <property type="entry name" value="PRK00281.2-1"/>
    <property type="match status" value="1"/>
</dbReference>
<keyword evidence="6 17" id="KW-0812">Transmembrane</keyword>
<evidence type="ECO:0000256" key="5">
    <source>
        <dbReference type="ARBA" id="ARBA00022475"/>
    </source>
</evidence>
<evidence type="ECO:0000256" key="4">
    <source>
        <dbReference type="ARBA" id="ARBA00021581"/>
    </source>
</evidence>
<evidence type="ECO:0000256" key="11">
    <source>
        <dbReference type="ARBA" id="ARBA00023136"/>
    </source>
</evidence>
<evidence type="ECO:0000256" key="16">
    <source>
        <dbReference type="ARBA" id="ARBA00047594"/>
    </source>
</evidence>
<accession>A0A6N9YRH4</accession>
<evidence type="ECO:0000256" key="6">
    <source>
        <dbReference type="ARBA" id="ARBA00022692"/>
    </source>
</evidence>
<evidence type="ECO:0000256" key="1">
    <source>
        <dbReference type="ARBA" id="ARBA00004651"/>
    </source>
</evidence>
<comment type="miscellaneous">
    <text evidence="17">Bacitracin is thought to be involved in the inhibition of peptidoglycan synthesis by sequestering undecaprenyl diphosphate, thereby reducing the pool of lipid carrier available.</text>
</comment>
<reference evidence="18 19" key="1">
    <citation type="submission" date="2020-02" db="EMBL/GenBank/DDBJ databases">
        <authorList>
            <person name="Li X.-J."/>
            <person name="Feng X.-M."/>
        </authorList>
    </citation>
    <scope>NUCLEOTIDE SEQUENCE [LARGE SCALE GENOMIC DNA]</scope>
    <source>
        <strain evidence="18 19">CGMCC 4.7225</strain>
    </source>
</reference>
<comment type="similarity">
    <text evidence="2 17">Belongs to the UppP family.</text>
</comment>
<protein>
    <recommendedName>
        <fullName evidence="4 17">Undecaprenyl-diphosphatase</fullName>
        <ecNumber evidence="3 17">3.6.1.27</ecNumber>
    </recommendedName>
    <alternativeName>
        <fullName evidence="15 17">Bacitracin resistance protein</fullName>
    </alternativeName>
    <alternativeName>
        <fullName evidence="14 17">Undecaprenyl pyrophosphate phosphatase</fullName>
    </alternativeName>
</protein>
<dbReference type="GO" id="GO:0046677">
    <property type="term" value="P:response to antibiotic"/>
    <property type="evidence" value="ECO:0007669"/>
    <property type="project" value="UniProtKB-UniRule"/>
</dbReference>
<evidence type="ECO:0000313" key="19">
    <source>
        <dbReference type="Proteomes" id="UP000469185"/>
    </source>
</evidence>
<feature type="transmembrane region" description="Helical" evidence="17">
    <location>
        <begin position="40"/>
        <end position="60"/>
    </location>
</feature>
<dbReference type="EC" id="3.6.1.27" evidence="3 17"/>
<dbReference type="HAMAP" id="MF_01006">
    <property type="entry name" value="Undec_diphosphatase"/>
    <property type="match status" value="1"/>
</dbReference>
<dbReference type="EMBL" id="JAAGOB010000012">
    <property type="protein sequence ID" value="NED97582.1"/>
    <property type="molecule type" value="Genomic_DNA"/>
</dbReference>
<evidence type="ECO:0000256" key="9">
    <source>
        <dbReference type="ARBA" id="ARBA00022984"/>
    </source>
</evidence>
<sequence length="297" mass="31425">MEWFQAVVLGVLQGLTEFLPISSSAHLRIYPQLFGWQDPGAAFTAVTQIGTETAVILYFIKDIGRIINAWTRSLFGGGTGSARMSASAPGSVSAGKHRRLNYDPAEARLGWFVILGTVPIVVAGIALKDVIEGDFRSLWIIGTTLIVLGIVLGIADSVGSKNRSVGDLRLRDALLVGLAQALALVPGVSRSGASISMGLLLGLDRPTAARFAFLLAIPAVLGAGIYEWPSAMSEGSVYGMGPTLVATVVSFVVGYSVIAWLFRWLNRGSFAPFVTYRILLGALTLILLTTGTLAPFA</sequence>